<dbReference type="GO" id="GO:0004181">
    <property type="term" value="F:metallocarboxypeptidase activity"/>
    <property type="evidence" value="ECO:0007669"/>
    <property type="project" value="InterPro"/>
</dbReference>
<dbReference type="EMBL" id="WJNG01000002">
    <property type="protein sequence ID" value="MRH41840.1"/>
    <property type="molecule type" value="Genomic_DNA"/>
</dbReference>
<dbReference type="InterPro" id="IPR001567">
    <property type="entry name" value="Pept_M3A_M3B_dom"/>
</dbReference>
<evidence type="ECO:0000256" key="6">
    <source>
        <dbReference type="RuleBase" id="RU003435"/>
    </source>
</evidence>
<dbReference type="InterPro" id="IPR013647">
    <property type="entry name" value="OligopepF_N_dom"/>
</dbReference>
<evidence type="ECO:0000313" key="10">
    <source>
        <dbReference type="Proteomes" id="UP000799092"/>
    </source>
</evidence>
<evidence type="ECO:0000259" key="8">
    <source>
        <dbReference type="Pfam" id="PF08439"/>
    </source>
</evidence>
<feature type="domain" description="Oligopeptidase F N-terminal" evidence="8">
    <location>
        <begin position="116"/>
        <end position="181"/>
    </location>
</feature>
<proteinExistence type="inferred from homology"/>
<dbReference type="Gene3D" id="1.20.140.70">
    <property type="entry name" value="Oligopeptidase f, N-terminal domain"/>
    <property type="match status" value="1"/>
</dbReference>
<comment type="caution">
    <text evidence="9">The sequence shown here is derived from an EMBL/GenBank/DDBJ whole genome shotgun (WGS) entry which is preliminary data.</text>
</comment>
<sequence length="600" mass="68895">MENHYKMTWDLDTLFAGGSNSSELTNYIASLEENMDSLSSSVDGMDIPEDSNDIKDLENIIHLLEKNTKQLSELSAFVSCLSAQDVNDKGAKLLVGKRNSISADYSTIVTKFDQKLIRIDETVWKHLLEHPSINSLSFVLNERRLQARDKLPLEQEILLNDLSVDGYHAWGEMYDSIVGKMSVDLEKNGEVEHLSVGQAANRLNDPDRENRKEAFIQLEKAWKHNSDLLSETINHLSGFRLQTYKHRGWDNVLKEPLEYNRMSEKTLNSMWEAIENNKTPFVSFLKRKAELMGVDKLSWFDLEAPISNSTKTVSYDEAARTIIEQFNRFSTKMAEFAQTAFDNRWIEAEDRSGKRPGGFCTSFPDSKQTRIFMTYSGSSASVATLAHELGHGYHQHVMDELSVLNQNYAMNVAETASTLAEMIIADAAVKNATNEEEKIALLEDKIQRSVAFFMNIHARFLFENKFYQERKKGIVPTERLHELMVEAQKESFSHELDAYDPTFWASKLHFHITDVPFYNFPYTFGYLFSLGIYANAIESDEDFEESYNELLKDTGRMNVEDLAEKHLQVNLGELDFWERGIQLCVADVEEFLRLTEEKIN</sequence>
<feature type="domain" description="Peptidase M3A/M3B catalytic" evidence="7">
    <location>
        <begin position="204"/>
        <end position="564"/>
    </location>
</feature>
<dbReference type="Gene3D" id="1.10.1370.20">
    <property type="entry name" value="Oligoendopeptidase f, C-terminal domain"/>
    <property type="match status" value="1"/>
</dbReference>
<organism evidence="9 10">
    <name type="scientific">Aquibacillus halophilus</name>
    <dbReference type="NCBI Taxonomy" id="930132"/>
    <lineage>
        <taxon>Bacteria</taxon>
        <taxon>Bacillati</taxon>
        <taxon>Bacillota</taxon>
        <taxon>Bacilli</taxon>
        <taxon>Bacillales</taxon>
        <taxon>Bacillaceae</taxon>
        <taxon>Aquibacillus</taxon>
    </lineage>
</organism>
<evidence type="ECO:0000256" key="1">
    <source>
        <dbReference type="ARBA" id="ARBA00022670"/>
    </source>
</evidence>
<dbReference type="Pfam" id="PF08439">
    <property type="entry name" value="Peptidase_M3_N"/>
    <property type="match status" value="1"/>
</dbReference>
<dbReference type="Pfam" id="PF01432">
    <property type="entry name" value="Peptidase_M3"/>
    <property type="match status" value="1"/>
</dbReference>
<dbReference type="NCBIfam" id="TIGR02290">
    <property type="entry name" value="M3_fam_3"/>
    <property type="match status" value="1"/>
</dbReference>
<dbReference type="SUPFAM" id="SSF55486">
    <property type="entry name" value="Metalloproteases ('zincins'), catalytic domain"/>
    <property type="match status" value="1"/>
</dbReference>
<keyword evidence="3 6" id="KW-0378">Hydrolase</keyword>
<comment type="similarity">
    <text evidence="6">Belongs to the peptidase M3 family.</text>
</comment>
<dbReference type="Proteomes" id="UP000799092">
    <property type="component" value="Unassembled WGS sequence"/>
</dbReference>
<dbReference type="InterPro" id="IPR011977">
    <property type="entry name" value="Pept_M3B_clade3"/>
</dbReference>
<dbReference type="AlphaFoldDB" id="A0A6A8D9A5"/>
<name>A0A6A8D9A5_9BACI</name>
<dbReference type="PANTHER" id="PTHR34217">
    <property type="entry name" value="METAL-DEPENDENT CARBOXYPEPTIDASE"/>
    <property type="match status" value="1"/>
</dbReference>
<evidence type="ECO:0000256" key="2">
    <source>
        <dbReference type="ARBA" id="ARBA00022723"/>
    </source>
</evidence>
<keyword evidence="10" id="KW-1185">Reference proteome</keyword>
<dbReference type="GO" id="GO:0046872">
    <property type="term" value="F:metal ion binding"/>
    <property type="evidence" value="ECO:0007669"/>
    <property type="project" value="UniProtKB-UniRule"/>
</dbReference>
<comment type="cofactor">
    <cofactor evidence="6">
        <name>Zn(2+)</name>
        <dbReference type="ChEBI" id="CHEBI:29105"/>
    </cofactor>
    <text evidence="6">Binds 1 zinc ion.</text>
</comment>
<evidence type="ECO:0000256" key="4">
    <source>
        <dbReference type="ARBA" id="ARBA00022833"/>
    </source>
</evidence>
<protein>
    <submittedName>
        <fullName evidence="9">M3 family oligoendopeptidase</fullName>
    </submittedName>
</protein>
<dbReference type="CDD" id="cd09607">
    <property type="entry name" value="M3B_PepF"/>
    <property type="match status" value="1"/>
</dbReference>
<evidence type="ECO:0000259" key="7">
    <source>
        <dbReference type="Pfam" id="PF01432"/>
    </source>
</evidence>
<keyword evidence="4 6" id="KW-0862">Zinc</keyword>
<dbReference type="RefSeq" id="WP_153735457.1">
    <property type="nucleotide sequence ID" value="NZ_WJNG01000002.1"/>
</dbReference>
<accession>A0A6A8D9A5</accession>
<dbReference type="InterPro" id="IPR001333">
    <property type="entry name" value="Peptidase_M32_Taq"/>
</dbReference>
<dbReference type="OrthoDB" id="9769691at2"/>
<dbReference type="PANTHER" id="PTHR34217:SF1">
    <property type="entry name" value="CARBOXYPEPTIDASE 1"/>
    <property type="match status" value="1"/>
</dbReference>
<gene>
    <name evidence="9" type="ORF">GH741_04030</name>
</gene>
<dbReference type="InterPro" id="IPR042088">
    <property type="entry name" value="OligoPept_F_C"/>
</dbReference>
<evidence type="ECO:0000256" key="3">
    <source>
        <dbReference type="ARBA" id="ARBA00022801"/>
    </source>
</evidence>
<keyword evidence="5 6" id="KW-0482">Metalloprotease</keyword>
<evidence type="ECO:0000256" key="5">
    <source>
        <dbReference type="ARBA" id="ARBA00023049"/>
    </source>
</evidence>
<dbReference type="InterPro" id="IPR034006">
    <property type="entry name" value="M3B_PepF_2"/>
</dbReference>
<dbReference type="GO" id="GO:0004222">
    <property type="term" value="F:metalloendopeptidase activity"/>
    <property type="evidence" value="ECO:0007669"/>
    <property type="project" value="InterPro"/>
</dbReference>
<keyword evidence="1 6" id="KW-0645">Protease</keyword>
<keyword evidence="2 6" id="KW-0479">Metal-binding</keyword>
<dbReference type="GO" id="GO:0006508">
    <property type="term" value="P:proteolysis"/>
    <property type="evidence" value="ECO:0007669"/>
    <property type="project" value="UniProtKB-KW"/>
</dbReference>
<reference evidence="9" key="1">
    <citation type="submission" date="2019-11" db="EMBL/GenBank/DDBJ databases">
        <authorList>
            <person name="Li J."/>
        </authorList>
    </citation>
    <scope>NUCLEOTIDE SEQUENCE</scope>
    <source>
        <strain evidence="9">B6B</strain>
    </source>
</reference>
<evidence type="ECO:0000313" key="9">
    <source>
        <dbReference type="EMBL" id="MRH41840.1"/>
    </source>
</evidence>